<protein>
    <submittedName>
        <fullName evidence="1">Uncharacterized protein</fullName>
    </submittedName>
</protein>
<evidence type="ECO:0000313" key="2">
    <source>
        <dbReference type="Proteomes" id="UP000004738"/>
    </source>
</evidence>
<organism evidence="1 2">
    <name type="scientific">Solibacillus isronensis B3W22</name>
    <dbReference type="NCBI Taxonomy" id="1224748"/>
    <lineage>
        <taxon>Bacteria</taxon>
        <taxon>Bacillati</taxon>
        <taxon>Bacillota</taxon>
        <taxon>Bacilli</taxon>
        <taxon>Bacillales</taxon>
        <taxon>Caryophanaceae</taxon>
        <taxon>Solibacillus</taxon>
    </lineage>
</organism>
<dbReference type="EMBL" id="AMCK01000033">
    <property type="protein sequence ID" value="EKB43423.1"/>
    <property type="molecule type" value="Genomic_DNA"/>
</dbReference>
<accession>K1KXR8</accession>
<gene>
    <name evidence="1" type="ORF">B857_03778</name>
</gene>
<proteinExistence type="predicted"/>
<dbReference type="AlphaFoldDB" id="K1KXR8"/>
<evidence type="ECO:0000313" key="1">
    <source>
        <dbReference type="EMBL" id="EKB43423.1"/>
    </source>
</evidence>
<dbReference type="Proteomes" id="UP000004738">
    <property type="component" value="Unassembled WGS sequence"/>
</dbReference>
<sequence>MFPYKKGVCYGLGAKLAVFLIMRSPMDVDAGNVSRDETALILAAVVLIHKLISESYSSVNIHYIRSQIKRSTGNTASTKNPLRFRRV</sequence>
<comment type="caution">
    <text evidence="1">The sequence shown here is derived from an EMBL/GenBank/DDBJ whole genome shotgun (WGS) entry which is preliminary data.</text>
</comment>
<keyword evidence="2" id="KW-1185">Reference proteome</keyword>
<reference evidence="1 2" key="1">
    <citation type="journal article" date="2012" name="J. Bacteriol.">
        <title>Draft Genome Sequence of Bacillus isronensis Strain B3W22, Isolated from the Upper Atmosphere.</title>
        <authorList>
            <person name="Shivaji S."/>
            <person name="Ara S."/>
            <person name="Singh S.K."/>
            <person name="Bandi S."/>
            <person name="Singh A."/>
            <person name="Pinnaka A.K."/>
        </authorList>
    </citation>
    <scope>NUCLEOTIDE SEQUENCE [LARGE SCALE GENOMIC DNA]</scope>
    <source>
        <strain evidence="1 2">B3W22</strain>
    </source>
</reference>
<name>K1KXR8_9BACL</name>